<dbReference type="GO" id="GO:0016874">
    <property type="term" value="F:ligase activity"/>
    <property type="evidence" value="ECO:0007669"/>
    <property type="project" value="UniProtKB-KW"/>
</dbReference>
<sequence>MTIRLYDTSARQIRDFTPLQPGCVSIYLCGATVQAAPHIGHIRSGLNFDIMR</sequence>
<dbReference type="SUPFAM" id="SSF52374">
    <property type="entry name" value="Nucleotidylyl transferase"/>
    <property type="match status" value="1"/>
</dbReference>
<evidence type="ECO:0000313" key="5">
    <source>
        <dbReference type="EMBL" id="KAB1140551.1"/>
    </source>
</evidence>
<keyword evidence="6" id="KW-1185">Reference proteome</keyword>
<name>A0A6H9URZ5_9ACTN</name>
<evidence type="ECO:0000256" key="3">
    <source>
        <dbReference type="ARBA" id="ARBA00022840"/>
    </source>
</evidence>
<reference evidence="5 6" key="1">
    <citation type="submission" date="2019-09" db="EMBL/GenBank/DDBJ databases">
        <title>Screening of Novel Bioactive Compounds from Soil-Associated.</title>
        <authorList>
            <person name="Zhao S."/>
        </authorList>
    </citation>
    <scope>NUCLEOTIDE SEQUENCE [LARGE SCALE GENOMIC DNA]</scope>
    <source>
        <strain evidence="5 6">HIT-DPA4</strain>
    </source>
</reference>
<dbReference type="AlphaFoldDB" id="A0A6H9URZ5"/>
<dbReference type="Proteomes" id="UP000442707">
    <property type="component" value="Unassembled WGS sequence"/>
</dbReference>
<keyword evidence="3" id="KW-0067">ATP-binding</keyword>
<evidence type="ECO:0000313" key="6">
    <source>
        <dbReference type="Proteomes" id="UP000442707"/>
    </source>
</evidence>
<dbReference type="GO" id="GO:0005524">
    <property type="term" value="F:ATP binding"/>
    <property type="evidence" value="ECO:0007669"/>
    <property type="project" value="UniProtKB-KW"/>
</dbReference>
<accession>A0A6H9URZ5</accession>
<evidence type="ECO:0000256" key="1">
    <source>
        <dbReference type="ARBA" id="ARBA00022598"/>
    </source>
</evidence>
<dbReference type="InterPro" id="IPR014729">
    <property type="entry name" value="Rossmann-like_a/b/a_fold"/>
</dbReference>
<evidence type="ECO:0000256" key="2">
    <source>
        <dbReference type="ARBA" id="ARBA00022741"/>
    </source>
</evidence>
<keyword evidence="2" id="KW-0547">Nucleotide-binding</keyword>
<feature type="non-terminal residue" evidence="5">
    <location>
        <position position="52"/>
    </location>
</feature>
<dbReference type="EMBL" id="VZRB01000040">
    <property type="protein sequence ID" value="KAB1140551.1"/>
    <property type="molecule type" value="Genomic_DNA"/>
</dbReference>
<dbReference type="InterPro" id="IPR032678">
    <property type="entry name" value="tRNA-synt_1_cat_dom"/>
</dbReference>
<keyword evidence="1 5" id="KW-0436">Ligase</keyword>
<dbReference type="Gene3D" id="3.40.50.620">
    <property type="entry name" value="HUPs"/>
    <property type="match status" value="1"/>
</dbReference>
<comment type="caution">
    <text evidence="5">The sequence shown here is derived from an EMBL/GenBank/DDBJ whole genome shotgun (WGS) entry which is preliminary data.</text>
</comment>
<protein>
    <submittedName>
        <fullName evidence="5">Cysteine--tRNA ligase</fullName>
    </submittedName>
</protein>
<organism evidence="5 6">
    <name type="scientific">Streptomyces luteolifulvus</name>
    <dbReference type="NCBI Taxonomy" id="2615112"/>
    <lineage>
        <taxon>Bacteria</taxon>
        <taxon>Bacillati</taxon>
        <taxon>Actinomycetota</taxon>
        <taxon>Actinomycetes</taxon>
        <taxon>Kitasatosporales</taxon>
        <taxon>Streptomycetaceae</taxon>
        <taxon>Streptomyces</taxon>
    </lineage>
</organism>
<feature type="domain" description="tRNA synthetases class I catalytic" evidence="4">
    <location>
        <begin position="16"/>
        <end position="52"/>
    </location>
</feature>
<evidence type="ECO:0000259" key="4">
    <source>
        <dbReference type="Pfam" id="PF01406"/>
    </source>
</evidence>
<dbReference type="Pfam" id="PF01406">
    <property type="entry name" value="tRNA-synt_1e"/>
    <property type="match status" value="1"/>
</dbReference>
<gene>
    <name evidence="5" type="ORF">F7R91_35265</name>
</gene>
<proteinExistence type="predicted"/>